<organism evidence="2 3">
    <name type="scientific">Dysgonomonas capnocytophagoides</name>
    <dbReference type="NCBI Taxonomy" id="45254"/>
    <lineage>
        <taxon>Bacteria</taxon>
        <taxon>Pseudomonadati</taxon>
        <taxon>Bacteroidota</taxon>
        <taxon>Bacteroidia</taxon>
        <taxon>Bacteroidales</taxon>
        <taxon>Dysgonomonadaceae</taxon>
        <taxon>Dysgonomonas</taxon>
    </lineage>
</organism>
<dbReference type="RefSeq" id="WP_134437441.1">
    <property type="nucleotide sequence ID" value="NZ_SOML01000016.1"/>
</dbReference>
<dbReference type="AlphaFoldDB" id="A0A4Y8KTW5"/>
<name>A0A4Y8KTW5_9BACT</name>
<proteinExistence type="predicted"/>
<feature type="transmembrane region" description="Helical" evidence="1">
    <location>
        <begin position="110"/>
        <end position="130"/>
    </location>
</feature>
<dbReference type="Proteomes" id="UP000297861">
    <property type="component" value="Unassembled WGS sequence"/>
</dbReference>
<evidence type="ECO:0000256" key="1">
    <source>
        <dbReference type="SAM" id="Phobius"/>
    </source>
</evidence>
<evidence type="ECO:0000313" key="2">
    <source>
        <dbReference type="EMBL" id="TFD92754.1"/>
    </source>
</evidence>
<evidence type="ECO:0000313" key="3">
    <source>
        <dbReference type="Proteomes" id="UP000297861"/>
    </source>
</evidence>
<gene>
    <name evidence="2" type="ORF">E2605_18085</name>
</gene>
<reference evidence="2 3" key="1">
    <citation type="submission" date="2019-03" db="EMBL/GenBank/DDBJ databases">
        <title>San Antonio Military Medical Center submission to MRSN (WRAIR), pending publication.</title>
        <authorList>
            <person name="Blyth D.M."/>
            <person name="Mccarthy S.L."/>
            <person name="Schall S.E."/>
            <person name="Stam J.A."/>
            <person name="Ong A.C."/>
            <person name="Mcgann P.T."/>
        </authorList>
    </citation>
    <scope>NUCLEOTIDE SEQUENCE [LARGE SCALE GENOMIC DNA]</scope>
    <source>
        <strain evidence="2 3">MRSN571793</strain>
    </source>
</reference>
<protein>
    <submittedName>
        <fullName evidence="2">Uncharacterized protein</fullName>
    </submittedName>
</protein>
<accession>A0A4Y8KTW5</accession>
<sequence length="184" mass="21178">MRDNTQANTTTQSPSSIQQFFGNEENDIRIPWKKHGAYKVYYNAKRYFCSPLKSVRPKEDLNLINQVGILLQTDQASDRETIDKCAQLIALHRHMENTSARKRLEKWAKYVISIYLFTVLFILLLVGGLFGKDRLVLDQTVIVVLLSTTTVNIIGLGLIVLRGHFEHKKQEKEEQREISATEQS</sequence>
<dbReference type="OrthoDB" id="135434at200643"/>
<feature type="transmembrane region" description="Helical" evidence="1">
    <location>
        <begin position="142"/>
        <end position="161"/>
    </location>
</feature>
<keyword evidence="1" id="KW-0472">Membrane</keyword>
<comment type="caution">
    <text evidence="2">The sequence shown here is derived from an EMBL/GenBank/DDBJ whole genome shotgun (WGS) entry which is preliminary data.</text>
</comment>
<keyword evidence="3" id="KW-1185">Reference proteome</keyword>
<dbReference type="EMBL" id="SOML01000016">
    <property type="protein sequence ID" value="TFD92754.1"/>
    <property type="molecule type" value="Genomic_DNA"/>
</dbReference>
<keyword evidence="1" id="KW-0812">Transmembrane</keyword>
<keyword evidence="1" id="KW-1133">Transmembrane helix</keyword>